<accession>A0AAV1KQH2</accession>
<reference evidence="4 5" key="1">
    <citation type="submission" date="2023-11" db="EMBL/GenBank/DDBJ databases">
        <authorList>
            <person name="Hedman E."/>
            <person name="Englund M."/>
            <person name="Stromberg M."/>
            <person name="Nyberg Akerstrom W."/>
            <person name="Nylinder S."/>
            <person name="Jareborg N."/>
            <person name="Kallberg Y."/>
            <person name="Kronander E."/>
        </authorList>
    </citation>
    <scope>NUCLEOTIDE SEQUENCE [LARGE SCALE GENOMIC DNA]</scope>
</reference>
<evidence type="ECO:0000313" key="4">
    <source>
        <dbReference type="EMBL" id="CAK1584382.1"/>
    </source>
</evidence>
<evidence type="ECO:0000256" key="2">
    <source>
        <dbReference type="SAM" id="Phobius"/>
    </source>
</evidence>
<dbReference type="SUPFAM" id="SSF53474">
    <property type="entry name" value="alpha/beta-Hydrolases"/>
    <property type="match status" value="1"/>
</dbReference>
<dbReference type="EMBL" id="CAVLGL010000068">
    <property type="protein sequence ID" value="CAK1584382.1"/>
    <property type="molecule type" value="Genomic_DNA"/>
</dbReference>
<dbReference type="InterPro" id="IPR002018">
    <property type="entry name" value="CarbesteraseB"/>
</dbReference>
<dbReference type="AlphaFoldDB" id="A0AAV1KQH2"/>
<evidence type="ECO:0000256" key="1">
    <source>
        <dbReference type="ARBA" id="ARBA00023180"/>
    </source>
</evidence>
<organism evidence="4 5">
    <name type="scientific">Parnassius mnemosyne</name>
    <name type="common">clouded apollo</name>
    <dbReference type="NCBI Taxonomy" id="213953"/>
    <lineage>
        <taxon>Eukaryota</taxon>
        <taxon>Metazoa</taxon>
        <taxon>Ecdysozoa</taxon>
        <taxon>Arthropoda</taxon>
        <taxon>Hexapoda</taxon>
        <taxon>Insecta</taxon>
        <taxon>Pterygota</taxon>
        <taxon>Neoptera</taxon>
        <taxon>Endopterygota</taxon>
        <taxon>Lepidoptera</taxon>
        <taxon>Glossata</taxon>
        <taxon>Ditrysia</taxon>
        <taxon>Papilionoidea</taxon>
        <taxon>Papilionidae</taxon>
        <taxon>Parnassiinae</taxon>
        <taxon>Parnassini</taxon>
        <taxon>Parnassius</taxon>
        <taxon>Driopa</taxon>
    </lineage>
</organism>
<gene>
    <name evidence="4" type="ORF">PARMNEM_LOCUS5642</name>
</gene>
<feature type="transmembrane region" description="Helical" evidence="2">
    <location>
        <begin position="5"/>
        <end position="25"/>
    </location>
</feature>
<evidence type="ECO:0000259" key="3">
    <source>
        <dbReference type="Pfam" id="PF00135"/>
    </source>
</evidence>
<dbReference type="Pfam" id="PF00135">
    <property type="entry name" value="COesterase"/>
    <property type="match status" value="1"/>
</dbReference>
<dbReference type="InterPro" id="IPR050309">
    <property type="entry name" value="Type-B_Carboxylest/Lipase"/>
</dbReference>
<keyword evidence="2" id="KW-1133">Transmembrane helix</keyword>
<dbReference type="Proteomes" id="UP001314205">
    <property type="component" value="Unassembled WGS sequence"/>
</dbReference>
<dbReference type="InterPro" id="IPR029058">
    <property type="entry name" value="AB_hydrolase_fold"/>
</dbReference>
<sequence>MCFKIFFWICWIFLVNLSFLVIVHANQKTVLTTHGLVSGKPLKTLLKNTEYHGYMGIPFAAPPLNEFRFLPPQTINPWANVLSAVKEKPPCIQFNNNVKKNQIGQYGVEDCLYLDIFTPAVDDNKRAVVVFLYNENFRYSYNKTKDYSPDFFIEEDVVLATISHRLSTFGFLSFEDDILPGNAGLKDIVAGLHWIKNNIERFGGDPNRITLMGSQGGAAAIDLLIHTKAKKLFNAAILQSGTSLSPQYLQNNIRERAFKLSELLERSTSNSNQLLKYLNEIPAEKIFEKELNALPDDYYKENQKPLLTFGPIVEGNQNGLVTGYPEKIFNTVTIPLMIGSNSREGLEPSLQYLFDPRYLVYLEKDFHFLIPIRSNLKFDPLKETFYNAIEDIKKFYFRRGKIRTSSISDYITYIGDILTSYPVDAMVRMYSNKSSSSVFYYHFDYYSELNANKENILKFSTVGDGTWGAASGDELCYLFKCPRLINNYKKLNTSMSEEITLQRKLVKLWTNFAKYGNPTPEINNPLDIKWPSYNLVTKQYLHISKNVEIKCNLFEERFQFWEEFLNKWQKLLNEVSTYDTYYKDDL</sequence>
<feature type="domain" description="Carboxylesterase type B" evidence="3">
    <location>
        <begin position="27"/>
        <end position="561"/>
    </location>
</feature>
<evidence type="ECO:0000313" key="5">
    <source>
        <dbReference type="Proteomes" id="UP001314205"/>
    </source>
</evidence>
<keyword evidence="1" id="KW-0325">Glycoprotein</keyword>
<name>A0AAV1KQH2_9NEOP</name>
<keyword evidence="5" id="KW-1185">Reference proteome</keyword>
<dbReference type="PANTHER" id="PTHR11559">
    <property type="entry name" value="CARBOXYLESTERASE"/>
    <property type="match status" value="1"/>
</dbReference>
<dbReference type="PROSITE" id="PS00941">
    <property type="entry name" value="CARBOXYLESTERASE_B_2"/>
    <property type="match status" value="1"/>
</dbReference>
<protein>
    <recommendedName>
        <fullName evidence="3">Carboxylesterase type B domain-containing protein</fullName>
    </recommendedName>
</protein>
<keyword evidence="2" id="KW-0812">Transmembrane</keyword>
<proteinExistence type="predicted"/>
<dbReference type="InterPro" id="IPR019819">
    <property type="entry name" value="Carboxylesterase_B_CS"/>
</dbReference>
<keyword evidence="2" id="KW-0472">Membrane</keyword>
<comment type="caution">
    <text evidence="4">The sequence shown here is derived from an EMBL/GenBank/DDBJ whole genome shotgun (WGS) entry which is preliminary data.</text>
</comment>
<dbReference type="Gene3D" id="3.40.50.1820">
    <property type="entry name" value="alpha/beta hydrolase"/>
    <property type="match status" value="1"/>
</dbReference>